<reference evidence="16" key="1">
    <citation type="submission" date="2017-03" db="EMBL/GenBank/DDBJ databases">
        <authorList>
            <person name="Zhang X.Y."/>
            <person name="Li Y.H."/>
            <person name="Kang X.L."/>
            <person name="Wu H.H."/>
            <person name="Yu R.R."/>
            <person name="Guo Y.Q."/>
            <person name="Wang J.X."/>
            <person name="Zhang J.Z."/>
            <person name="Ma E.B."/>
        </authorList>
    </citation>
    <scope>NUCLEOTIDE SEQUENCE</scope>
    <source>
        <strain evidence="16">Locust strain-B4</strain>
    </source>
</reference>
<dbReference type="SUPFAM" id="SSF48264">
    <property type="entry name" value="Cytochrome P450"/>
    <property type="match status" value="1"/>
</dbReference>
<dbReference type="InterPro" id="IPR002401">
    <property type="entry name" value="Cyt_P450_E_grp-I"/>
</dbReference>
<keyword evidence="6 13" id="KW-0479">Metal-binding</keyword>
<dbReference type="EMBL" id="KY852405">
    <property type="protein sequence ID" value="AVL92843.1"/>
    <property type="molecule type" value="mRNA"/>
</dbReference>
<keyword evidence="15" id="KW-0812">Transmembrane</keyword>
<evidence type="ECO:0000313" key="16">
    <source>
        <dbReference type="EMBL" id="AVL92843.1"/>
    </source>
</evidence>
<evidence type="ECO:0000256" key="7">
    <source>
        <dbReference type="ARBA" id="ARBA00022824"/>
    </source>
</evidence>
<evidence type="ECO:0000256" key="9">
    <source>
        <dbReference type="ARBA" id="ARBA00023002"/>
    </source>
</evidence>
<dbReference type="PANTHER" id="PTHR24292:SF54">
    <property type="entry name" value="CYP9F3-RELATED"/>
    <property type="match status" value="1"/>
</dbReference>
<dbReference type="FunFam" id="1.10.630.10:FF:000042">
    <property type="entry name" value="Cytochrome P450"/>
    <property type="match status" value="1"/>
</dbReference>
<evidence type="ECO:0000256" key="15">
    <source>
        <dbReference type="SAM" id="Phobius"/>
    </source>
</evidence>
<dbReference type="PANTHER" id="PTHR24292">
    <property type="entry name" value="CYTOCHROME P450"/>
    <property type="match status" value="1"/>
</dbReference>
<keyword evidence="7" id="KW-0256">Endoplasmic reticulum</keyword>
<dbReference type="InterPro" id="IPR050476">
    <property type="entry name" value="Insect_CytP450_Detox"/>
</dbReference>
<organism evidence="16">
    <name type="scientific">Locusta migratoria</name>
    <name type="common">Migratory locust</name>
    <dbReference type="NCBI Taxonomy" id="7004"/>
    <lineage>
        <taxon>Eukaryota</taxon>
        <taxon>Metazoa</taxon>
        <taxon>Ecdysozoa</taxon>
        <taxon>Arthropoda</taxon>
        <taxon>Hexapoda</taxon>
        <taxon>Insecta</taxon>
        <taxon>Pterygota</taxon>
        <taxon>Neoptera</taxon>
        <taxon>Polyneoptera</taxon>
        <taxon>Orthoptera</taxon>
        <taxon>Caelifera</taxon>
        <taxon>Acrididea</taxon>
        <taxon>Acridomorpha</taxon>
        <taxon>Acridoidea</taxon>
        <taxon>Acrididae</taxon>
        <taxon>Oedipodinae</taxon>
        <taxon>Locusta</taxon>
    </lineage>
</organism>
<reference evidence="16" key="2">
    <citation type="journal article" date="2020" name="Int. J. Biol. Macromol.">
        <title>Transcriptome analysis of antennal cytochrome P450s and their transcriptional responses to plant and locust volatiles in Locusta migratoria.</title>
        <authorList>
            <person name="Wu H."/>
            <person name="Liu Y."/>
            <person name="Shi X."/>
            <person name="Zhang X."/>
            <person name="Ye C."/>
            <person name="Zhu K.Y."/>
            <person name="Zhu F."/>
            <person name="Zhang J."/>
            <person name="Ma E."/>
        </authorList>
    </citation>
    <scope>NUCLEOTIDE SEQUENCE</scope>
    <source>
        <strain evidence="16">Locust strain-B4</strain>
    </source>
</reference>
<comment type="similarity">
    <text evidence="4 14">Belongs to the cytochrome P450 family.</text>
</comment>
<dbReference type="InterPro" id="IPR036396">
    <property type="entry name" value="Cyt_P450_sf"/>
</dbReference>
<dbReference type="GO" id="GO:0020037">
    <property type="term" value="F:heme binding"/>
    <property type="evidence" value="ECO:0007669"/>
    <property type="project" value="InterPro"/>
</dbReference>
<comment type="cofactor">
    <cofactor evidence="1 13">
        <name>heme</name>
        <dbReference type="ChEBI" id="CHEBI:30413"/>
    </cofactor>
</comment>
<keyword evidence="15" id="KW-1133">Transmembrane helix</keyword>
<evidence type="ECO:0000256" key="2">
    <source>
        <dbReference type="ARBA" id="ARBA00004174"/>
    </source>
</evidence>
<protein>
    <submittedName>
        <fullName evidence="16">CYP450</fullName>
    </submittedName>
</protein>
<evidence type="ECO:0000256" key="11">
    <source>
        <dbReference type="ARBA" id="ARBA00023033"/>
    </source>
</evidence>
<evidence type="ECO:0000256" key="14">
    <source>
        <dbReference type="RuleBase" id="RU000461"/>
    </source>
</evidence>
<keyword evidence="10 13" id="KW-0408">Iron</keyword>
<evidence type="ECO:0000256" key="12">
    <source>
        <dbReference type="ARBA" id="ARBA00023136"/>
    </source>
</evidence>
<proteinExistence type="evidence at transcript level"/>
<keyword evidence="5 13" id="KW-0349">Heme</keyword>
<evidence type="ECO:0000256" key="5">
    <source>
        <dbReference type="ARBA" id="ARBA00022617"/>
    </source>
</evidence>
<dbReference type="GO" id="GO:0005506">
    <property type="term" value="F:iron ion binding"/>
    <property type="evidence" value="ECO:0007669"/>
    <property type="project" value="InterPro"/>
</dbReference>
<comment type="subcellular location">
    <subcellularLocation>
        <location evidence="3">Endoplasmic reticulum membrane</location>
        <topology evidence="3">Peripheral membrane protein</topology>
    </subcellularLocation>
    <subcellularLocation>
        <location evidence="2">Microsome membrane</location>
        <topology evidence="2">Peripheral membrane protein</topology>
    </subcellularLocation>
</comment>
<dbReference type="PROSITE" id="PS00086">
    <property type="entry name" value="CYTOCHROME_P450"/>
    <property type="match status" value="1"/>
</dbReference>
<evidence type="ECO:0000256" key="10">
    <source>
        <dbReference type="ARBA" id="ARBA00023004"/>
    </source>
</evidence>
<dbReference type="PRINTS" id="PR00463">
    <property type="entry name" value="EP450I"/>
</dbReference>
<dbReference type="PRINTS" id="PR00385">
    <property type="entry name" value="P450"/>
</dbReference>
<keyword evidence="9 14" id="KW-0560">Oxidoreductase</keyword>
<keyword evidence="11 14" id="KW-0503">Monooxygenase</keyword>
<dbReference type="AlphaFoldDB" id="A0A6F8H0V3"/>
<feature type="binding site" description="axial binding residue" evidence="13">
    <location>
        <position position="459"/>
    </location>
    <ligand>
        <name>heme</name>
        <dbReference type="ChEBI" id="CHEBI:30413"/>
    </ligand>
    <ligandPart>
        <name>Fe</name>
        <dbReference type="ChEBI" id="CHEBI:18248"/>
    </ligandPart>
</feature>
<dbReference type="Gene3D" id="1.10.630.10">
    <property type="entry name" value="Cytochrome P450"/>
    <property type="match status" value="1"/>
</dbReference>
<evidence type="ECO:0000256" key="3">
    <source>
        <dbReference type="ARBA" id="ARBA00004406"/>
    </source>
</evidence>
<keyword evidence="8" id="KW-0492">Microsome</keyword>
<evidence type="ECO:0000256" key="4">
    <source>
        <dbReference type="ARBA" id="ARBA00010617"/>
    </source>
</evidence>
<dbReference type="GO" id="GO:0005789">
    <property type="term" value="C:endoplasmic reticulum membrane"/>
    <property type="evidence" value="ECO:0007669"/>
    <property type="project" value="UniProtKB-SubCell"/>
</dbReference>
<dbReference type="CDD" id="cd11056">
    <property type="entry name" value="CYP6-like"/>
    <property type="match status" value="1"/>
</dbReference>
<evidence type="ECO:0000256" key="6">
    <source>
        <dbReference type="ARBA" id="ARBA00022723"/>
    </source>
</evidence>
<sequence>MAVELPWWADELAVAVLAAALALWFCYFRHFSYWTNKGAPHLRPWTPFGNCYKSIVQKQMLAEDLDELYRRFRGKRYVGFYRGLEPRLLLIDPDVIRQILVKDFDNFTDREPSIIDDPIMLDQLFNMKGDKWRRLRQKLSPMFTSGKLKTMFQTLNDCGFEMVEVLAGAAKEGRVLQFREVFALYTTEVVATLAFGVKLNCQHNPDCDFRMWARLLLQPRAIPFKYLALAIFTPPLRRYLESKAPRINLFEYFDNMVKETLHDRLENPVKKNDFMEMFIQLHTKGFVEGEKEGGITWKLTENEVAAQAFLFYIAGFETSSTTMSFAAYELAVNPEVQERVLAEIDAVLAESGEISYDSLAKMKYLDRVLSETLRKYPPVSWLTRQTLRPYRLPSADGGDGEGALLEPGVVLMVPVFSVHYDPNHFPDPQRFDPDRWVDEAKGTRHPFAYMPFGEGPRFCIGMRLGLLQAKLGLVHFFSHYRVEVCSQTDIPLHFDPMAAVLACKNGVQLRITSRKAS</sequence>
<accession>A0A6F8H0V3</accession>
<feature type="transmembrane region" description="Helical" evidence="15">
    <location>
        <begin position="12"/>
        <end position="28"/>
    </location>
</feature>
<dbReference type="GO" id="GO:0004497">
    <property type="term" value="F:monooxygenase activity"/>
    <property type="evidence" value="ECO:0007669"/>
    <property type="project" value="UniProtKB-KW"/>
</dbReference>
<evidence type="ECO:0000256" key="13">
    <source>
        <dbReference type="PIRSR" id="PIRSR602401-1"/>
    </source>
</evidence>
<name>A0A6F8H0V3_LOCMI</name>
<keyword evidence="12 15" id="KW-0472">Membrane</keyword>
<dbReference type="InterPro" id="IPR017972">
    <property type="entry name" value="Cyt_P450_CS"/>
</dbReference>
<dbReference type="GO" id="GO:0016705">
    <property type="term" value="F:oxidoreductase activity, acting on paired donors, with incorporation or reduction of molecular oxygen"/>
    <property type="evidence" value="ECO:0007669"/>
    <property type="project" value="InterPro"/>
</dbReference>
<evidence type="ECO:0000256" key="8">
    <source>
        <dbReference type="ARBA" id="ARBA00022848"/>
    </source>
</evidence>
<evidence type="ECO:0000256" key="1">
    <source>
        <dbReference type="ARBA" id="ARBA00001971"/>
    </source>
</evidence>
<dbReference type="Pfam" id="PF00067">
    <property type="entry name" value="p450"/>
    <property type="match status" value="1"/>
</dbReference>
<dbReference type="InterPro" id="IPR001128">
    <property type="entry name" value="Cyt_P450"/>
</dbReference>